<gene>
    <name evidence="4" type="ORF">MDA_GLEAN10021270</name>
</gene>
<dbReference type="InterPro" id="IPR045148">
    <property type="entry name" value="TCRG1-like"/>
</dbReference>
<evidence type="ECO:0000313" key="4">
    <source>
        <dbReference type="EMBL" id="ELK36797.1"/>
    </source>
</evidence>
<feature type="compositionally biased region" description="Basic and acidic residues" evidence="3">
    <location>
        <begin position="148"/>
        <end position="163"/>
    </location>
</feature>
<reference evidence="5" key="1">
    <citation type="journal article" date="2013" name="Science">
        <title>Comparative analysis of bat genomes provides insight into the evolution of flight and immunity.</title>
        <authorList>
            <person name="Zhang G."/>
            <person name="Cowled C."/>
            <person name="Shi Z."/>
            <person name="Huang Z."/>
            <person name="Bishop-Lilly K.A."/>
            <person name="Fang X."/>
            <person name="Wynne J.W."/>
            <person name="Xiong Z."/>
            <person name="Baker M.L."/>
            <person name="Zhao W."/>
            <person name="Tachedjian M."/>
            <person name="Zhu Y."/>
            <person name="Zhou P."/>
            <person name="Jiang X."/>
            <person name="Ng J."/>
            <person name="Yang L."/>
            <person name="Wu L."/>
            <person name="Xiao J."/>
            <person name="Feng Y."/>
            <person name="Chen Y."/>
            <person name="Sun X."/>
            <person name="Zhang Y."/>
            <person name="Marsh G.A."/>
            <person name="Crameri G."/>
            <person name="Broder C.C."/>
            <person name="Frey K.G."/>
            <person name="Wang L.F."/>
            <person name="Wang J."/>
        </authorList>
    </citation>
    <scope>NUCLEOTIDE SEQUENCE [LARGE SCALE GENOMIC DNA]</scope>
</reference>
<proteinExistence type="predicted"/>
<organism evidence="4 5">
    <name type="scientific">Myotis davidii</name>
    <name type="common">David's myotis</name>
    <dbReference type="NCBI Taxonomy" id="225400"/>
    <lineage>
        <taxon>Eukaryota</taxon>
        <taxon>Metazoa</taxon>
        <taxon>Chordata</taxon>
        <taxon>Craniata</taxon>
        <taxon>Vertebrata</taxon>
        <taxon>Euteleostomi</taxon>
        <taxon>Mammalia</taxon>
        <taxon>Eutheria</taxon>
        <taxon>Laurasiatheria</taxon>
        <taxon>Chiroptera</taxon>
        <taxon>Yangochiroptera</taxon>
        <taxon>Vespertilionidae</taxon>
        <taxon>Myotis</taxon>
    </lineage>
</organism>
<protein>
    <submittedName>
        <fullName evidence="4">Transcription elongation regulator 1-like protein</fullName>
    </submittedName>
</protein>
<keyword evidence="1" id="KW-0677">Repeat</keyword>
<feature type="region of interest" description="Disordered" evidence="3">
    <location>
        <begin position="131"/>
        <end position="189"/>
    </location>
</feature>
<sequence>MSPHEPDVVGIPIGLPHPPEGNRGSQIPGIPKSDILSAVTEAGEAPTTTAAHARREPGFWLSGAPHARCGCHNSLKPVGSSPAIAIAAAAAAMVSVDAEGLGGPSPSSAQPCHFLTLAPIKIPLRTVSFPEKSRDRVRTPRPPALMLRAERKSPARDEGHKEPPPILMTGEDNAAKGSRPVASTPVPGSPWEAAAVMPATSNLAPSHRVPLARSLALSEHSDGSGSEDGLEDPNVKTKRNRTEGQVSPGPEEAEREDKGTRTPPPQILLPLEERVTHFRDMLLERGIFEQFVKTRIKEEYKEKKSKLLLAKEEFRKLLEESKVSPSVLAPGGQRSWKAQTERRGARVSLVTWEVALPTGSEELLAGSPRARRRSQPMTAVSNGPCLAVGRPGGDP</sequence>
<keyword evidence="5" id="KW-1185">Reference proteome</keyword>
<dbReference type="EMBL" id="KB101169">
    <property type="protein sequence ID" value="ELK36797.1"/>
    <property type="molecule type" value="Genomic_DNA"/>
</dbReference>
<dbReference type="Proteomes" id="UP000010556">
    <property type="component" value="Unassembled WGS sequence"/>
</dbReference>
<evidence type="ECO:0000256" key="2">
    <source>
        <dbReference type="SAM" id="Coils"/>
    </source>
</evidence>
<dbReference type="PANTHER" id="PTHR15377">
    <property type="entry name" value="TRANSCRIPTION ELONGATION REGULATOR 1"/>
    <property type="match status" value="1"/>
</dbReference>
<feature type="region of interest" description="Disordered" evidence="3">
    <location>
        <begin position="1"/>
        <end position="31"/>
    </location>
</feature>
<dbReference type="GO" id="GO:0003712">
    <property type="term" value="F:transcription coregulator activity"/>
    <property type="evidence" value="ECO:0007669"/>
    <property type="project" value="TreeGrafter"/>
</dbReference>
<evidence type="ECO:0000256" key="1">
    <source>
        <dbReference type="ARBA" id="ARBA00022737"/>
    </source>
</evidence>
<accession>L5MEN8</accession>
<evidence type="ECO:0000313" key="5">
    <source>
        <dbReference type="Proteomes" id="UP000010556"/>
    </source>
</evidence>
<dbReference type="PANTHER" id="PTHR15377:SF5">
    <property type="entry name" value="TRANSCRIPTION ELONGATION REGULATOR 1-LIKE PROTEIN"/>
    <property type="match status" value="1"/>
</dbReference>
<dbReference type="AlphaFoldDB" id="L5MEN8"/>
<keyword evidence="2" id="KW-0175">Coiled coil</keyword>
<evidence type="ECO:0000256" key="3">
    <source>
        <dbReference type="SAM" id="MobiDB-lite"/>
    </source>
</evidence>
<name>L5MEN8_MYODS</name>
<feature type="region of interest" description="Disordered" evidence="3">
    <location>
        <begin position="363"/>
        <end position="395"/>
    </location>
</feature>
<dbReference type="GO" id="GO:0070063">
    <property type="term" value="F:RNA polymerase binding"/>
    <property type="evidence" value="ECO:0007669"/>
    <property type="project" value="InterPro"/>
</dbReference>
<feature type="region of interest" description="Disordered" evidence="3">
    <location>
        <begin position="214"/>
        <end position="269"/>
    </location>
</feature>
<dbReference type="GO" id="GO:0005634">
    <property type="term" value="C:nucleus"/>
    <property type="evidence" value="ECO:0007669"/>
    <property type="project" value="TreeGrafter"/>
</dbReference>
<feature type="coiled-coil region" evidence="2">
    <location>
        <begin position="293"/>
        <end position="320"/>
    </location>
</feature>